<name>A0A401VVL3_STREY</name>
<comment type="caution">
    <text evidence="7">The sequence shown here is derived from an EMBL/GenBank/DDBJ whole genome shotgun (WGS) entry which is preliminary data.</text>
</comment>
<dbReference type="SUPFAM" id="SSF52151">
    <property type="entry name" value="FabD/lysophospholipase-like"/>
    <property type="match status" value="1"/>
</dbReference>
<dbReference type="RefSeq" id="WP_125051771.1">
    <property type="nucleotide sequence ID" value="NZ_BHZD01000001.1"/>
</dbReference>
<dbReference type="PIRSF" id="PIRSF000446">
    <property type="entry name" value="Mct"/>
    <property type="match status" value="1"/>
</dbReference>
<gene>
    <name evidence="7" type="primary">rifE</name>
    <name evidence="7" type="ORF">GKJPGBOP_00724</name>
</gene>
<dbReference type="GO" id="GO:0006633">
    <property type="term" value="P:fatty acid biosynthetic process"/>
    <property type="evidence" value="ECO:0007669"/>
    <property type="project" value="TreeGrafter"/>
</dbReference>
<dbReference type="PANTHER" id="PTHR42681:SF1">
    <property type="entry name" value="MALONYL-COA-ACYL CARRIER PROTEIN TRANSACYLASE, MITOCHONDRIAL"/>
    <property type="match status" value="1"/>
</dbReference>
<dbReference type="SMART" id="SM00827">
    <property type="entry name" value="PKS_AT"/>
    <property type="match status" value="1"/>
</dbReference>
<evidence type="ECO:0000256" key="4">
    <source>
        <dbReference type="PIRNR" id="PIRNR000446"/>
    </source>
</evidence>
<feature type="active site" evidence="5">
    <location>
        <position position="192"/>
    </location>
</feature>
<evidence type="ECO:0000256" key="3">
    <source>
        <dbReference type="ARBA" id="ARBA00048462"/>
    </source>
</evidence>
<dbReference type="SUPFAM" id="SSF55048">
    <property type="entry name" value="Probable ACP-binding domain of malonyl-CoA ACP transacylase"/>
    <property type="match status" value="1"/>
</dbReference>
<dbReference type="InterPro" id="IPR014043">
    <property type="entry name" value="Acyl_transferase_dom"/>
</dbReference>
<dbReference type="EC" id="2.3.1.39" evidence="4"/>
<evidence type="ECO:0000256" key="2">
    <source>
        <dbReference type="ARBA" id="ARBA00023315"/>
    </source>
</evidence>
<dbReference type="Pfam" id="PF00698">
    <property type="entry name" value="Acyl_transf_1"/>
    <property type="match status" value="1"/>
</dbReference>
<dbReference type="EMBL" id="BHZD01000001">
    <property type="protein sequence ID" value="GCD41071.1"/>
    <property type="molecule type" value="Genomic_DNA"/>
</dbReference>
<evidence type="ECO:0000256" key="1">
    <source>
        <dbReference type="ARBA" id="ARBA00022679"/>
    </source>
</evidence>
<reference evidence="7 8" key="1">
    <citation type="submission" date="2018-11" db="EMBL/GenBank/DDBJ databases">
        <title>Whole genome sequence of Streptomyces paromomycinus NBRC 15454(T).</title>
        <authorList>
            <person name="Komaki H."/>
            <person name="Tamura T."/>
        </authorList>
    </citation>
    <scope>NUCLEOTIDE SEQUENCE [LARGE SCALE GENOMIC DNA]</scope>
    <source>
        <strain evidence="7 8">NBRC 15454</strain>
    </source>
</reference>
<sequence>MRSAILFPGQGAQFRGMGADVFGRYPGLTRFACDLLEYDLVALCRDDPDGLLSQTRYTQPALYTVNALHTFERTRREDRPADCCLGHSLGEYNALLAAGVFDFETGLRLVKKRGELMAAASGGGMTAVLHTTASRLAEIMAQDGIDGVDVAGYNTDEQIVVAGPAGPLSSLHAALQRRKVRFAPLRVSAPFHSRYMASARAEFEEYLRKFTFADPDVDVIANVTGRPYEKGAVVSTLSAQLVEPVRWTDSVRHLLSADPETVCEEVGGKSLLRMVEKIRTAATPPSLPDPRT</sequence>
<organism evidence="7 8">
    <name type="scientific">Streptomyces paromomycinus</name>
    <name type="common">Streptomyces rimosus subsp. paromomycinus</name>
    <dbReference type="NCBI Taxonomy" id="92743"/>
    <lineage>
        <taxon>Bacteria</taxon>
        <taxon>Bacillati</taxon>
        <taxon>Actinomycetota</taxon>
        <taxon>Actinomycetes</taxon>
        <taxon>Kitasatosporales</taxon>
        <taxon>Streptomycetaceae</taxon>
        <taxon>Streptomyces</taxon>
    </lineage>
</organism>
<dbReference type="AlphaFoldDB" id="A0A401VVL3"/>
<feature type="active site" evidence="5">
    <location>
        <position position="88"/>
    </location>
</feature>
<dbReference type="Gene3D" id="3.40.366.10">
    <property type="entry name" value="Malonyl-Coenzyme A Acyl Carrier Protein, domain 2"/>
    <property type="match status" value="1"/>
</dbReference>
<evidence type="ECO:0000259" key="6">
    <source>
        <dbReference type="SMART" id="SM00827"/>
    </source>
</evidence>
<evidence type="ECO:0000256" key="5">
    <source>
        <dbReference type="PIRSR" id="PIRSR000446-1"/>
    </source>
</evidence>
<proteinExistence type="inferred from homology"/>
<dbReference type="Gene3D" id="3.30.70.250">
    <property type="entry name" value="Malonyl-CoA ACP transacylase, ACP-binding"/>
    <property type="match status" value="1"/>
</dbReference>
<keyword evidence="1 4" id="KW-0808">Transferase</keyword>
<comment type="similarity">
    <text evidence="4">Belongs to the fabD family.</text>
</comment>
<dbReference type="GO" id="GO:0005829">
    <property type="term" value="C:cytosol"/>
    <property type="evidence" value="ECO:0007669"/>
    <property type="project" value="TreeGrafter"/>
</dbReference>
<dbReference type="InterPro" id="IPR016035">
    <property type="entry name" value="Acyl_Trfase/lysoPLipase"/>
</dbReference>
<dbReference type="Proteomes" id="UP000286746">
    <property type="component" value="Unassembled WGS sequence"/>
</dbReference>
<evidence type="ECO:0000313" key="8">
    <source>
        <dbReference type="Proteomes" id="UP000286746"/>
    </source>
</evidence>
<dbReference type="InterPro" id="IPR024925">
    <property type="entry name" value="Malonyl_CoA-ACP_transAc"/>
</dbReference>
<dbReference type="InterPro" id="IPR001227">
    <property type="entry name" value="Ac_transferase_dom_sf"/>
</dbReference>
<accession>A0A401VVL3</accession>
<dbReference type="GO" id="GO:0004314">
    <property type="term" value="F:[acyl-carrier-protein] S-malonyltransferase activity"/>
    <property type="evidence" value="ECO:0007669"/>
    <property type="project" value="UniProtKB-EC"/>
</dbReference>
<keyword evidence="2 4" id="KW-0012">Acyltransferase</keyword>
<evidence type="ECO:0000313" key="7">
    <source>
        <dbReference type="EMBL" id="GCD41071.1"/>
    </source>
</evidence>
<dbReference type="InterPro" id="IPR016036">
    <property type="entry name" value="Malonyl_transacylase_ACP-bd"/>
</dbReference>
<protein>
    <recommendedName>
        <fullName evidence="4">Malonyl CoA-acyl carrier protein transacylase</fullName>
        <ecNumber evidence="4">2.3.1.39</ecNumber>
    </recommendedName>
</protein>
<comment type="catalytic activity">
    <reaction evidence="3 4">
        <text>holo-[ACP] + malonyl-CoA = malonyl-[ACP] + CoA</text>
        <dbReference type="Rhea" id="RHEA:41792"/>
        <dbReference type="Rhea" id="RHEA-COMP:9623"/>
        <dbReference type="Rhea" id="RHEA-COMP:9685"/>
        <dbReference type="ChEBI" id="CHEBI:57287"/>
        <dbReference type="ChEBI" id="CHEBI:57384"/>
        <dbReference type="ChEBI" id="CHEBI:64479"/>
        <dbReference type="ChEBI" id="CHEBI:78449"/>
        <dbReference type="EC" id="2.3.1.39"/>
    </reaction>
</comment>
<feature type="domain" description="Malonyl-CoA:ACP transacylase (MAT)" evidence="6">
    <location>
        <begin position="6"/>
        <end position="290"/>
    </location>
</feature>
<dbReference type="InterPro" id="IPR050858">
    <property type="entry name" value="Mal-CoA-ACP_Trans/PKS_FabD"/>
</dbReference>
<keyword evidence="8" id="KW-1185">Reference proteome</keyword>
<dbReference type="PANTHER" id="PTHR42681">
    <property type="entry name" value="MALONYL-COA-ACYL CARRIER PROTEIN TRANSACYLASE, MITOCHONDRIAL"/>
    <property type="match status" value="1"/>
</dbReference>